<feature type="compositionally biased region" description="Basic and acidic residues" evidence="1">
    <location>
        <begin position="352"/>
        <end position="368"/>
    </location>
</feature>
<feature type="region of interest" description="Disordered" evidence="1">
    <location>
        <begin position="111"/>
        <end position="193"/>
    </location>
</feature>
<dbReference type="InterPro" id="IPR009057">
    <property type="entry name" value="Homeodomain-like_sf"/>
</dbReference>
<dbReference type="EnsemblMetazoa" id="XM_038221153.1">
    <property type="protein sequence ID" value="XP_038077081.1"/>
    <property type="gene ID" value="LOC119744935"/>
</dbReference>
<dbReference type="OMA" id="VPMRYSF"/>
<evidence type="ECO:0000313" key="2">
    <source>
        <dbReference type="EnsemblMetazoa" id="XP_038077081.1"/>
    </source>
</evidence>
<feature type="compositionally biased region" description="Acidic residues" evidence="1">
    <location>
        <begin position="369"/>
        <end position="378"/>
    </location>
</feature>
<evidence type="ECO:0008006" key="4">
    <source>
        <dbReference type="Google" id="ProtNLM"/>
    </source>
</evidence>
<dbReference type="Proteomes" id="UP000887568">
    <property type="component" value="Unplaced"/>
</dbReference>
<accession>A0A914BMW7</accession>
<evidence type="ECO:0000256" key="1">
    <source>
        <dbReference type="SAM" id="MobiDB-lite"/>
    </source>
</evidence>
<proteinExistence type="predicted"/>
<sequence>MDFGVRLEHVSFNPLPQKVPMRYSFSLDQKRILMKHYENGMHGQSLAYQDKIVACAQEAGVDFDIVRNWIGNMRRKRRMESAQKNPMPGMMLQHDQSAENKRRYLLPSGAFSGPQYILRHPPNGGQQPTQIGPATRASAPGSNISLPLRNSPLAPRDQNVNQPVGSGQQSLPGSGTQAAFLPTPAKQESDADKSSCLVAGTTTHHQPASQPQQQGALNATAVDRFPDETIPVMRSQGLAPSLEIDDSEWRQQQIQRIMQQVQQSVHQLESLGCECVVASVVPSDGGTYITGTPVAVQYFSEIQKIQAMADYVNPATPPSVSSDGEPNDGAEEVADGPNSCQRNQPGQGTGTMKEEIEGKECLDKRGGDPTDEGDEEKADLDQRDGEVIHAGEEIYIVNKEHYIIGTGTLLPAPHRQIELKNAPLC</sequence>
<dbReference type="AlphaFoldDB" id="A0A914BMW7"/>
<organism evidence="2 3">
    <name type="scientific">Patiria miniata</name>
    <name type="common">Bat star</name>
    <name type="synonym">Asterina miniata</name>
    <dbReference type="NCBI Taxonomy" id="46514"/>
    <lineage>
        <taxon>Eukaryota</taxon>
        <taxon>Metazoa</taxon>
        <taxon>Echinodermata</taxon>
        <taxon>Eleutherozoa</taxon>
        <taxon>Asterozoa</taxon>
        <taxon>Asteroidea</taxon>
        <taxon>Valvatacea</taxon>
        <taxon>Valvatida</taxon>
        <taxon>Asterinidae</taxon>
        <taxon>Patiria</taxon>
    </lineage>
</organism>
<feature type="compositionally biased region" description="Polar residues" evidence="1">
    <location>
        <begin position="158"/>
        <end position="177"/>
    </location>
</feature>
<feature type="region of interest" description="Disordered" evidence="1">
    <location>
        <begin position="313"/>
        <end position="385"/>
    </location>
</feature>
<feature type="compositionally biased region" description="Acidic residues" evidence="1">
    <location>
        <begin position="325"/>
        <end position="334"/>
    </location>
</feature>
<evidence type="ECO:0000313" key="3">
    <source>
        <dbReference type="Proteomes" id="UP000887568"/>
    </source>
</evidence>
<keyword evidence="3" id="KW-1185">Reference proteome</keyword>
<protein>
    <recommendedName>
        <fullName evidence="4">Homeobox domain-containing protein</fullName>
    </recommendedName>
</protein>
<dbReference type="OrthoDB" id="10055960at2759"/>
<dbReference type="SUPFAM" id="SSF46689">
    <property type="entry name" value="Homeodomain-like"/>
    <property type="match status" value="1"/>
</dbReference>
<name>A0A914BMW7_PATMI</name>
<reference evidence="2" key="1">
    <citation type="submission" date="2022-11" db="UniProtKB">
        <authorList>
            <consortium name="EnsemblMetazoa"/>
        </authorList>
    </citation>
    <scope>IDENTIFICATION</scope>
</reference>
<dbReference type="RefSeq" id="XP_038077081.1">
    <property type="nucleotide sequence ID" value="XM_038221153.1"/>
</dbReference>
<dbReference type="GeneID" id="119744935"/>
<dbReference type="Gene3D" id="1.10.10.60">
    <property type="entry name" value="Homeodomain-like"/>
    <property type="match status" value="1"/>
</dbReference>